<protein>
    <submittedName>
        <fullName evidence="1">Uncharacterized protein</fullName>
    </submittedName>
</protein>
<sequence length="89" mass="9877">MPRSLGASSPTCSCTEINEILPAAVVWCSPKLEGNIPVERDPNIRVVRHVYKRFAEQACKQNVTRLVLKRQVVSRSGTVSLLGSPQRFV</sequence>
<dbReference type="AlphaFoldDB" id="A0AAE1CPZ2"/>
<dbReference type="EMBL" id="JAWDGP010007236">
    <property type="protein sequence ID" value="KAK3727667.1"/>
    <property type="molecule type" value="Genomic_DNA"/>
</dbReference>
<reference evidence="1" key="1">
    <citation type="journal article" date="2023" name="G3 (Bethesda)">
        <title>A reference genome for the long-term kleptoplast-retaining sea slug Elysia crispata morphotype clarki.</title>
        <authorList>
            <person name="Eastman K.E."/>
            <person name="Pendleton A.L."/>
            <person name="Shaikh M.A."/>
            <person name="Suttiyut T."/>
            <person name="Ogas R."/>
            <person name="Tomko P."/>
            <person name="Gavelis G."/>
            <person name="Widhalm J.R."/>
            <person name="Wisecaver J.H."/>
        </authorList>
    </citation>
    <scope>NUCLEOTIDE SEQUENCE</scope>
    <source>
        <strain evidence="1">ECLA1</strain>
    </source>
</reference>
<accession>A0AAE1CPZ2</accession>
<dbReference type="Proteomes" id="UP001283361">
    <property type="component" value="Unassembled WGS sequence"/>
</dbReference>
<evidence type="ECO:0000313" key="2">
    <source>
        <dbReference type="Proteomes" id="UP001283361"/>
    </source>
</evidence>
<name>A0AAE1CPZ2_9GAST</name>
<gene>
    <name evidence="1" type="ORF">RRG08_032626</name>
</gene>
<evidence type="ECO:0000313" key="1">
    <source>
        <dbReference type="EMBL" id="KAK3727667.1"/>
    </source>
</evidence>
<proteinExistence type="predicted"/>
<organism evidence="1 2">
    <name type="scientific">Elysia crispata</name>
    <name type="common">lettuce slug</name>
    <dbReference type="NCBI Taxonomy" id="231223"/>
    <lineage>
        <taxon>Eukaryota</taxon>
        <taxon>Metazoa</taxon>
        <taxon>Spiralia</taxon>
        <taxon>Lophotrochozoa</taxon>
        <taxon>Mollusca</taxon>
        <taxon>Gastropoda</taxon>
        <taxon>Heterobranchia</taxon>
        <taxon>Euthyneura</taxon>
        <taxon>Panpulmonata</taxon>
        <taxon>Sacoglossa</taxon>
        <taxon>Placobranchoidea</taxon>
        <taxon>Plakobranchidae</taxon>
        <taxon>Elysia</taxon>
    </lineage>
</organism>
<comment type="caution">
    <text evidence="1">The sequence shown here is derived from an EMBL/GenBank/DDBJ whole genome shotgun (WGS) entry which is preliminary data.</text>
</comment>
<keyword evidence="2" id="KW-1185">Reference proteome</keyword>